<evidence type="ECO:0000313" key="2">
    <source>
        <dbReference type="Proteomes" id="UP000001294"/>
    </source>
</evidence>
<sequence>MVAVEAAAKTAIDVAANVDAVGSPTNYIVAAVAAAADIGIAVVAAVEAIEEVPTLAGVPDFARAKVDHISEDKRMVLKLANNQKSSYNSCIAHYFPHCIEAATGKLLQEIE</sequence>
<proteinExistence type="predicted"/>
<gene>
    <name evidence="1" type="ORF">PMAA_012170</name>
</gene>
<accession>B6QVE1</accession>
<dbReference type="VEuPathDB" id="FungiDB:PMAA_012170"/>
<dbReference type="EMBL" id="DS995906">
    <property type="protein sequence ID" value="EEA18946.1"/>
    <property type="molecule type" value="Genomic_DNA"/>
</dbReference>
<protein>
    <submittedName>
        <fullName evidence="1">Uncharacterized protein</fullName>
    </submittedName>
</protein>
<dbReference type="Proteomes" id="UP000001294">
    <property type="component" value="Unassembled WGS sequence"/>
</dbReference>
<organism evidence="1 2">
    <name type="scientific">Talaromyces marneffei (strain ATCC 18224 / CBS 334.59 / QM 7333)</name>
    <name type="common">Penicillium marneffei</name>
    <dbReference type="NCBI Taxonomy" id="441960"/>
    <lineage>
        <taxon>Eukaryota</taxon>
        <taxon>Fungi</taxon>
        <taxon>Dikarya</taxon>
        <taxon>Ascomycota</taxon>
        <taxon>Pezizomycotina</taxon>
        <taxon>Eurotiomycetes</taxon>
        <taxon>Eurotiomycetidae</taxon>
        <taxon>Eurotiales</taxon>
        <taxon>Trichocomaceae</taxon>
        <taxon>Talaromyces</taxon>
        <taxon>Talaromyces sect. Talaromyces</taxon>
    </lineage>
</organism>
<keyword evidence="2" id="KW-1185">Reference proteome</keyword>
<evidence type="ECO:0000313" key="1">
    <source>
        <dbReference type="EMBL" id="EEA18946.1"/>
    </source>
</evidence>
<reference evidence="2" key="1">
    <citation type="journal article" date="2015" name="Genome Announc.">
        <title>Genome sequence of the AIDS-associated pathogen Penicillium marneffei (ATCC18224) and its near taxonomic relative Talaromyces stipitatus (ATCC10500).</title>
        <authorList>
            <person name="Nierman W.C."/>
            <person name="Fedorova-Abrams N.D."/>
            <person name="Andrianopoulos A."/>
        </authorList>
    </citation>
    <scope>NUCLEOTIDE SEQUENCE [LARGE SCALE GENOMIC DNA]</scope>
    <source>
        <strain evidence="2">ATCC 18224 / CBS 334.59 / QM 7333</strain>
    </source>
</reference>
<name>B6QVE1_TALMQ</name>
<dbReference type="HOGENOM" id="CLU_2159277_0_0_1"/>
<dbReference type="AlphaFoldDB" id="B6QVE1"/>